<dbReference type="Proteomes" id="UP000002878">
    <property type="component" value="Chromosome"/>
</dbReference>
<gene>
    <name evidence="1" type="ORF">MUS_0852</name>
</gene>
<evidence type="ECO:0000313" key="1">
    <source>
        <dbReference type="EMBL" id="AFJ60900.1"/>
    </source>
</evidence>
<sequence>MLVIESAAAKSAKICRKGLSKRQRNRKKPFSCLCLIHMTS</sequence>
<dbReference type="PATRIC" id="fig|1126211.3.peg.812"/>
<dbReference type="AlphaFoldDB" id="I2C2M6"/>
<proteinExistence type="predicted"/>
<evidence type="ECO:0000313" key="2">
    <source>
        <dbReference type="Proteomes" id="UP000002878"/>
    </source>
</evidence>
<reference evidence="1 2" key="1">
    <citation type="journal article" date="2012" name="J. Biotechnol.">
        <title>Genome sequence of the plant growth promoting strain Bacillus amyloliquefaciens subsp. plantarum B9601-Y2 and expression of mersacidin and other secondary metabolites.</title>
        <authorList>
            <person name="He P."/>
            <person name="Hao K."/>
            <person name="Blom J."/>
            <person name="Ruckert C."/>
            <person name="Vater J."/>
            <person name="Mao Z."/>
            <person name="Wu Y."/>
            <person name="Hou M."/>
            <person name="He P."/>
            <person name="He Y."/>
            <person name="Borriss R."/>
        </authorList>
    </citation>
    <scope>NUCLEOTIDE SEQUENCE [LARGE SCALE GENOMIC DNA]</scope>
    <source>
        <strain evidence="1">Y2</strain>
    </source>
</reference>
<dbReference type="HOGENOM" id="CLU_3284251_0_0_9"/>
<dbReference type="KEGG" id="bqy:MUS_0852"/>
<name>I2C2M6_BACAY</name>
<accession>I2C2M6</accession>
<organism evidence="1 2">
    <name type="scientific">Bacillus amyloliquefaciens (strain Y2)</name>
    <name type="common">Bacillus amyloliquefaciens subsp. plantarum (strain B9601-Y2)</name>
    <dbReference type="NCBI Taxonomy" id="1155777"/>
    <lineage>
        <taxon>Bacteria</taxon>
        <taxon>Bacillati</taxon>
        <taxon>Bacillota</taxon>
        <taxon>Bacilli</taxon>
        <taxon>Bacillales</taxon>
        <taxon>Bacillaceae</taxon>
        <taxon>Bacillus</taxon>
        <taxon>Bacillus amyloliquefaciens group</taxon>
    </lineage>
</organism>
<protein>
    <submittedName>
        <fullName evidence="1">Uncharacterized protein</fullName>
    </submittedName>
</protein>
<dbReference type="EMBL" id="CP003332">
    <property type="protein sequence ID" value="AFJ60900.1"/>
    <property type="molecule type" value="Genomic_DNA"/>
</dbReference>